<proteinExistence type="predicted"/>
<dbReference type="AlphaFoldDB" id="A0A8J2L6V2"/>
<reference evidence="1" key="1">
    <citation type="submission" date="2021-06" db="EMBL/GenBank/DDBJ databases">
        <authorList>
            <person name="Hodson N. C."/>
            <person name="Mongue J. A."/>
            <person name="Jaron S. K."/>
        </authorList>
    </citation>
    <scope>NUCLEOTIDE SEQUENCE</scope>
</reference>
<sequence>MSVHLYLPERKFPWCGPRHITPPIFGTTGKFPLRVGLPITPNIMDLNPHLCMLNDGILAWKEPICSNKQEKASTTNRPSRQWGARRLYISDESVSNEKTPRLNV</sequence>
<gene>
    <name evidence="1" type="ORF">AFUS01_LOCUS36173</name>
</gene>
<organism evidence="1 2">
    <name type="scientific">Allacma fusca</name>
    <dbReference type="NCBI Taxonomy" id="39272"/>
    <lineage>
        <taxon>Eukaryota</taxon>
        <taxon>Metazoa</taxon>
        <taxon>Ecdysozoa</taxon>
        <taxon>Arthropoda</taxon>
        <taxon>Hexapoda</taxon>
        <taxon>Collembola</taxon>
        <taxon>Symphypleona</taxon>
        <taxon>Sminthuridae</taxon>
        <taxon>Allacma</taxon>
    </lineage>
</organism>
<keyword evidence="2" id="KW-1185">Reference proteome</keyword>
<name>A0A8J2L6V2_9HEXA</name>
<comment type="caution">
    <text evidence="1">The sequence shown here is derived from an EMBL/GenBank/DDBJ whole genome shotgun (WGS) entry which is preliminary data.</text>
</comment>
<protein>
    <submittedName>
        <fullName evidence="1">Uncharacterized protein</fullName>
    </submittedName>
</protein>
<accession>A0A8J2L6V2</accession>
<evidence type="ECO:0000313" key="1">
    <source>
        <dbReference type="EMBL" id="CAG7826105.1"/>
    </source>
</evidence>
<dbReference type="Proteomes" id="UP000708208">
    <property type="component" value="Unassembled WGS sequence"/>
</dbReference>
<dbReference type="EMBL" id="CAJVCH010538635">
    <property type="protein sequence ID" value="CAG7826105.1"/>
    <property type="molecule type" value="Genomic_DNA"/>
</dbReference>
<evidence type="ECO:0000313" key="2">
    <source>
        <dbReference type="Proteomes" id="UP000708208"/>
    </source>
</evidence>